<evidence type="ECO:0000313" key="4">
    <source>
        <dbReference type="EMBL" id="ESO07300.1"/>
    </source>
</evidence>
<feature type="domain" description="Bromo" evidence="3">
    <location>
        <begin position="15"/>
        <end position="87"/>
    </location>
</feature>
<name>T1EII6_HELRO</name>
<gene>
    <name evidence="5" type="primary">20196386</name>
    <name evidence="4" type="ORF">HELRODRAFT_137270</name>
</gene>
<dbReference type="PRINTS" id="PR00503">
    <property type="entry name" value="BROMODOMAIN"/>
</dbReference>
<protein>
    <recommendedName>
        <fullName evidence="3">Bromo domain-containing protein</fullName>
    </recommendedName>
</protein>
<dbReference type="InterPro" id="IPR018359">
    <property type="entry name" value="Bromodomain_CS"/>
</dbReference>
<dbReference type="EnsemblMetazoa" id="HelroT137270">
    <property type="protein sequence ID" value="HelroP137270"/>
    <property type="gene ID" value="HelroG137270"/>
</dbReference>
<evidence type="ECO:0000256" key="2">
    <source>
        <dbReference type="PROSITE-ProRule" id="PRU00035"/>
    </source>
</evidence>
<evidence type="ECO:0000256" key="1">
    <source>
        <dbReference type="ARBA" id="ARBA00023117"/>
    </source>
</evidence>
<dbReference type="OrthoDB" id="1937912at2759"/>
<dbReference type="OMA" id="KEVEPFM"/>
<dbReference type="AlphaFoldDB" id="T1EII6"/>
<dbReference type="RefSeq" id="XP_009014678.1">
    <property type="nucleotide sequence ID" value="XM_009016430.1"/>
</dbReference>
<evidence type="ECO:0000259" key="3">
    <source>
        <dbReference type="PROSITE" id="PS50014"/>
    </source>
</evidence>
<dbReference type="PROSITE" id="PS00633">
    <property type="entry name" value="BROMODOMAIN_1"/>
    <property type="match status" value="1"/>
</dbReference>
<dbReference type="Gene3D" id="1.20.920.10">
    <property type="entry name" value="Bromodomain-like"/>
    <property type="match status" value="1"/>
</dbReference>
<reference evidence="5" key="3">
    <citation type="submission" date="2015-06" db="UniProtKB">
        <authorList>
            <consortium name="EnsemblMetazoa"/>
        </authorList>
    </citation>
    <scope>IDENTIFICATION</scope>
</reference>
<dbReference type="InterPro" id="IPR036427">
    <property type="entry name" value="Bromodomain-like_sf"/>
</dbReference>
<organism evidence="5 6">
    <name type="scientific">Helobdella robusta</name>
    <name type="common">Californian leech</name>
    <dbReference type="NCBI Taxonomy" id="6412"/>
    <lineage>
        <taxon>Eukaryota</taxon>
        <taxon>Metazoa</taxon>
        <taxon>Spiralia</taxon>
        <taxon>Lophotrochozoa</taxon>
        <taxon>Annelida</taxon>
        <taxon>Clitellata</taxon>
        <taxon>Hirudinea</taxon>
        <taxon>Rhynchobdellida</taxon>
        <taxon>Glossiphoniidae</taxon>
        <taxon>Helobdella</taxon>
    </lineage>
</organism>
<proteinExistence type="predicted"/>
<dbReference type="EMBL" id="KB096222">
    <property type="protein sequence ID" value="ESO07300.1"/>
    <property type="molecule type" value="Genomic_DNA"/>
</dbReference>
<keyword evidence="6" id="KW-1185">Reference proteome</keyword>
<dbReference type="eggNOG" id="KOG1778">
    <property type="taxonomic scope" value="Eukaryota"/>
</dbReference>
<keyword evidence="1 2" id="KW-0103">Bromodomain</keyword>
<evidence type="ECO:0000313" key="6">
    <source>
        <dbReference type="Proteomes" id="UP000015101"/>
    </source>
</evidence>
<dbReference type="KEGG" id="hro:HELRODRAFT_137270"/>
<reference evidence="4 6" key="2">
    <citation type="journal article" date="2013" name="Nature">
        <title>Insights into bilaterian evolution from three spiralian genomes.</title>
        <authorList>
            <person name="Simakov O."/>
            <person name="Marletaz F."/>
            <person name="Cho S.J."/>
            <person name="Edsinger-Gonzales E."/>
            <person name="Havlak P."/>
            <person name="Hellsten U."/>
            <person name="Kuo D.H."/>
            <person name="Larsson T."/>
            <person name="Lv J."/>
            <person name="Arendt D."/>
            <person name="Savage R."/>
            <person name="Osoegawa K."/>
            <person name="de Jong P."/>
            <person name="Grimwood J."/>
            <person name="Chapman J.A."/>
            <person name="Shapiro H."/>
            <person name="Aerts A."/>
            <person name="Otillar R.P."/>
            <person name="Terry A.Y."/>
            <person name="Boore J.L."/>
            <person name="Grigoriev I.V."/>
            <person name="Lindberg D.R."/>
            <person name="Seaver E.C."/>
            <person name="Weisblat D.A."/>
            <person name="Putnam N.H."/>
            <person name="Rokhsar D.S."/>
        </authorList>
    </citation>
    <scope>NUCLEOTIDE SEQUENCE</scope>
</reference>
<dbReference type="CTD" id="20196386"/>
<dbReference type="SMART" id="SM00297">
    <property type="entry name" value="BROMO"/>
    <property type="match status" value="1"/>
</dbReference>
<dbReference type="STRING" id="6412.T1EII6"/>
<sequence>ELKSAFNPLLDKMFAYDKEVEPFMRPVDPKLDLCPDYFDIVRRPMDFGTIKSKLDRLVYKDPWEIINEIYLVFGNAWLYNKKCSVYHKYACKLADVFEAHVDAVMRGLG</sequence>
<reference evidence="6" key="1">
    <citation type="submission" date="2012-12" db="EMBL/GenBank/DDBJ databases">
        <authorList>
            <person name="Hellsten U."/>
            <person name="Grimwood J."/>
            <person name="Chapman J.A."/>
            <person name="Shapiro H."/>
            <person name="Aerts A."/>
            <person name="Otillar R.P."/>
            <person name="Terry A.Y."/>
            <person name="Boore J.L."/>
            <person name="Simakov O."/>
            <person name="Marletaz F."/>
            <person name="Cho S.-J."/>
            <person name="Edsinger-Gonzales E."/>
            <person name="Havlak P."/>
            <person name="Kuo D.-H."/>
            <person name="Larsson T."/>
            <person name="Lv J."/>
            <person name="Arendt D."/>
            <person name="Savage R."/>
            <person name="Osoegawa K."/>
            <person name="de Jong P."/>
            <person name="Lindberg D.R."/>
            <person name="Seaver E.C."/>
            <person name="Weisblat D.A."/>
            <person name="Putnam N.H."/>
            <person name="Grigoriev I.V."/>
            <person name="Rokhsar D.S."/>
        </authorList>
    </citation>
    <scope>NUCLEOTIDE SEQUENCE</scope>
</reference>
<dbReference type="InParanoid" id="T1EII6"/>
<dbReference type="Proteomes" id="UP000015101">
    <property type="component" value="Unassembled WGS sequence"/>
</dbReference>
<dbReference type="Pfam" id="PF00439">
    <property type="entry name" value="Bromodomain"/>
    <property type="match status" value="1"/>
</dbReference>
<dbReference type="InterPro" id="IPR001487">
    <property type="entry name" value="Bromodomain"/>
</dbReference>
<dbReference type="PROSITE" id="PS50014">
    <property type="entry name" value="BROMODOMAIN_2"/>
    <property type="match status" value="1"/>
</dbReference>
<dbReference type="PANTHER" id="PTHR45926">
    <property type="entry name" value="OSJNBA0053K19.4 PROTEIN"/>
    <property type="match status" value="1"/>
</dbReference>
<accession>T1EII6</accession>
<dbReference type="EMBL" id="AMQM01003615">
    <property type="status" value="NOT_ANNOTATED_CDS"/>
    <property type="molecule type" value="Genomic_DNA"/>
</dbReference>
<dbReference type="HOGENOM" id="CLU_129458_2_3_1"/>
<dbReference type="SUPFAM" id="SSF47370">
    <property type="entry name" value="Bromodomain"/>
    <property type="match status" value="1"/>
</dbReference>
<evidence type="ECO:0000313" key="5">
    <source>
        <dbReference type="EnsemblMetazoa" id="HelroP137270"/>
    </source>
</evidence>
<dbReference type="GeneID" id="20196386"/>